<proteinExistence type="predicted"/>
<keyword evidence="1" id="KW-0812">Transmembrane</keyword>
<dbReference type="EMBL" id="CP097504">
    <property type="protein sequence ID" value="URD87602.1"/>
    <property type="molecule type" value="Genomic_DNA"/>
</dbReference>
<evidence type="ECO:0000256" key="1">
    <source>
        <dbReference type="SAM" id="Phobius"/>
    </source>
</evidence>
<keyword evidence="3" id="KW-1185">Reference proteome</keyword>
<evidence type="ECO:0000313" key="3">
    <source>
        <dbReference type="Proteomes" id="UP001055439"/>
    </source>
</evidence>
<feature type="transmembrane region" description="Helical" evidence="1">
    <location>
        <begin position="41"/>
        <end position="58"/>
    </location>
</feature>
<name>A0A9E7JN91_9LILI</name>
<dbReference type="Proteomes" id="UP001055439">
    <property type="component" value="Chromosome 2"/>
</dbReference>
<keyword evidence="1" id="KW-0472">Membrane</keyword>
<protein>
    <submittedName>
        <fullName evidence="2">Uncharacterized protein</fullName>
    </submittedName>
</protein>
<accession>A0A9E7JN91</accession>
<sequence>MFEPTQRISTPTHNKRYKFPFPVGINRRATPIRRQIWRERILLWFRYAIFLPLLLNGAPTCPRTEHHH</sequence>
<gene>
    <name evidence="2" type="ORF">MUK42_30091</name>
</gene>
<dbReference type="AlphaFoldDB" id="A0A9E7JN91"/>
<keyword evidence="1" id="KW-1133">Transmembrane helix</keyword>
<organism evidence="2 3">
    <name type="scientific">Musa troglodytarum</name>
    <name type="common">fe'i banana</name>
    <dbReference type="NCBI Taxonomy" id="320322"/>
    <lineage>
        <taxon>Eukaryota</taxon>
        <taxon>Viridiplantae</taxon>
        <taxon>Streptophyta</taxon>
        <taxon>Embryophyta</taxon>
        <taxon>Tracheophyta</taxon>
        <taxon>Spermatophyta</taxon>
        <taxon>Magnoliopsida</taxon>
        <taxon>Liliopsida</taxon>
        <taxon>Zingiberales</taxon>
        <taxon>Musaceae</taxon>
        <taxon>Musa</taxon>
    </lineage>
</organism>
<evidence type="ECO:0000313" key="2">
    <source>
        <dbReference type="EMBL" id="URD87602.1"/>
    </source>
</evidence>
<reference evidence="2" key="1">
    <citation type="submission" date="2022-05" db="EMBL/GenBank/DDBJ databases">
        <title>The Musa troglodytarum L. genome provides insights into the mechanism of non-climacteric behaviour and enrichment of carotenoids.</title>
        <authorList>
            <person name="Wang J."/>
        </authorList>
    </citation>
    <scope>NUCLEOTIDE SEQUENCE</scope>
    <source>
        <tissue evidence="2">Leaf</tissue>
    </source>
</reference>